<proteinExistence type="predicted"/>
<protein>
    <submittedName>
        <fullName evidence="1">Putative reverse transcriptase domain-containing protein</fullName>
    </submittedName>
</protein>
<reference evidence="1" key="1">
    <citation type="journal article" date="2019" name="Sci. Rep.">
        <title>Draft genome of Tanacetum cinerariifolium, the natural source of mosquito coil.</title>
        <authorList>
            <person name="Yamashiro T."/>
            <person name="Shiraishi A."/>
            <person name="Satake H."/>
            <person name="Nakayama K."/>
        </authorList>
    </citation>
    <scope>NUCLEOTIDE SEQUENCE</scope>
</reference>
<name>A0A699VXK8_TANCI</name>
<accession>A0A699VXK8</accession>
<dbReference type="GO" id="GO:0003964">
    <property type="term" value="F:RNA-directed DNA polymerase activity"/>
    <property type="evidence" value="ECO:0007669"/>
    <property type="project" value="UniProtKB-KW"/>
</dbReference>
<keyword evidence="1" id="KW-0808">Transferase</keyword>
<organism evidence="1">
    <name type="scientific">Tanacetum cinerariifolium</name>
    <name type="common">Dalmatian daisy</name>
    <name type="synonym">Chrysanthemum cinerariifolium</name>
    <dbReference type="NCBI Taxonomy" id="118510"/>
    <lineage>
        <taxon>Eukaryota</taxon>
        <taxon>Viridiplantae</taxon>
        <taxon>Streptophyta</taxon>
        <taxon>Embryophyta</taxon>
        <taxon>Tracheophyta</taxon>
        <taxon>Spermatophyta</taxon>
        <taxon>Magnoliopsida</taxon>
        <taxon>eudicotyledons</taxon>
        <taxon>Gunneridae</taxon>
        <taxon>Pentapetalae</taxon>
        <taxon>asterids</taxon>
        <taxon>campanulids</taxon>
        <taxon>Asterales</taxon>
        <taxon>Asteraceae</taxon>
        <taxon>Asteroideae</taxon>
        <taxon>Anthemideae</taxon>
        <taxon>Anthemidinae</taxon>
        <taxon>Tanacetum</taxon>
    </lineage>
</organism>
<keyword evidence="1" id="KW-0548">Nucleotidyltransferase</keyword>
<evidence type="ECO:0000313" key="1">
    <source>
        <dbReference type="EMBL" id="GFD38228.1"/>
    </source>
</evidence>
<gene>
    <name evidence="1" type="ORF">Tci_910197</name>
</gene>
<dbReference type="AlphaFoldDB" id="A0A699VXK8"/>
<dbReference type="EMBL" id="BKCJ011497706">
    <property type="protein sequence ID" value="GFD38228.1"/>
    <property type="molecule type" value="Genomic_DNA"/>
</dbReference>
<feature type="non-terminal residue" evidence="1">
    <location>
        <position position="58"/>
    </location>
</feature>
<sequence length="58" mass="6458">MKVNEPKLKDTPVIRDFLGVFPKDLSGLPPSRDVEFCIDLIPRAVPVAKSPYHLAPTK</sequence>
<keyword evidence="1" id="KW-0695">RNA-directed DNA polymerase</keyword>
<comment type="caution">
    <text evidence="1">The sequence shown here is derived from an EMBL/GenBank/DDBJ whole genome shotgun (WGS) entry which is preliminary data.</text>
</comment>